<sequence>MKVAARSFPSRAAPPPARACVRQCTAAPHEGRRPLIPTSSHPHPGPMPSV</sequence>
<reference evidence="3" key="1">
    <citation type="journal article" date="2019" name="Nat. Commun.">
        <title>The genome of broomcorn millet.</title>
        <authorList>
            <person name="Zou C."/>
            <person name="Miki D."/>
            <person name="Li D."/>
            <person name="Tang Q."/>
            <person name="Xiao L."/>
            <person name="Rajput S."/>
            <person name="Deng P."/>
            <person name="Jia W."/>
            <person name="Huang R."/>
            <person name="Zhang M."/>
            <person name="Sun Y."/>
            <person name="Hu J."/>
            <person name="Fu X."/>
            <person name="Schnable P.S."/>
            <person name="Li F."/>
            <person name="Zhang H."/>
            <person name="Feng B."/>
            <person name="Zhu X."/>
            <person name="Liu R."/>
            <person name="Schnable J.C."/>
            <person name="Zhu J.-K."/>
            <person name="Zhang H."/>
        </authorList>
    </citation>
    <scope>NUCLEOTIDE SEQUENCE [LARGE SCALE GENOMIC DNA]</scope>
</reference>
<comment type="caution">
    <text evidence="2">The sequence shown here is derived from an EMBL/GenBank/DDBJ whole genome shotgun (WGS) entry which is preliminary data.</text>
</comment>
<keyword evidence="3" id="KW-1185">Reference proteome</keyword>
<dbReference type="Proteomes" id="UP000275267">
    <property type="component" value="Unassembled WGS sequence"/>
</dbReference>
<name>A0A3L6R4J9_PANMI</name>
<organism evidence="2 3">
    <name type="scientific">Panicum miliaceum</name>
    <name type="common">Proso millet</name>
    <name type="synonym">Broomcorn millet</name>
    <dbReference type="NCBI Taxonomy" id="4540"/>
    <lineage>
        <taxon>Eukaryota</taxon>
        <taxon>Viridiplantae</taxon>
        <taxon>Streptophyta</taxon>
        <taxon>Embryophyta</taxon>
        <taxon>Tracheophyta</taxon>
        <taxon>Spermatophyta</taxon>
        <taxon>Magnoliopsida</taxon>
        <taxon>Liliopsida</taxon>
        <taxon>Poales</taxon>
        <taxon>Poaceae</taxon>
        <taxon>PACMAD clade</taxon>
        <taxon>Panicoideae</taxon>
        <taxon>Panicodae</taxon>
        <taxon>Paniceae</taxon>
        <taxon>Panicinae</taxon>
        <taxon>Panicum</taxon>
        <taxon>Panicum sect. Panicum</taxon>
    </lineage>
</organism>
<feature type="region of interest" description="Disordered" evidence="1">
    <location>
        <begin position="1"/>
        <end position="50"/>
    </location>
</feature>
<protein>
    <submittedName>
        <fullName evidence="2">Uncharacterized protein</fullName>
    </submittedName>
</protein>
<dbReference type="EMBL" id="PQIB02000010">
    <property type="protein sequence ID" value="RLM93984.1"/>
    <property type="molecule type" value="Genomic_DNA"/>
</dbReference>
<evidence type="ECO:0000313" key="2">
    <source>
        <dbReference type="EMBL" id="RLM93984.1"/>
    </source>
</evidence>
<dbReference type="AlphaFoldDB" id="A0A3L6R4J9"/>
<proteinExistence type="predicted"/>
<evidence type="ECO:0000313" key="3">
    <source>
        <dbReference type="Proteomes" id="UP000275267"/>
    </source>
</evidence>
<evidence type="ECO:0000256" key="1">
    <source>
        <dbReference type="SAM" id="MobiDB-lite"/>
    </source>
</evidence>
<gene>
    <name evidence="2" type="ORF">C2845_PM08G15770</name>
</gene>
<feature type="compositionally biased region" description="Low complexity" evidence="1">
    <location>
        <begin position="1"/>
        <end position="11"/>
    </location>
</feature>
<accession>A0A3L6R4J9</accession>